<dbReference type="EC" id="2.4.1.-" evidence="5"/>
<organism evidence="8 9">
    <name type="scientific">Clohesyomyces aquaticus</name>
    <dbReference type="NCBI Taxonomy" id="1231657"/>
    <lineage>
        <taxon>Eukaryota</taxon>
        <taxon>Fungi</taxon>
        <taxon>Dikarya</taxon>
        <taxon>Ascomycota</taxon>
        <taxon>Pezizomycotina</taxon>
        <taxon>Dothideomycetes</taxon>
        <taxon>Pleosporomycetidae</taxon>
        <taxon>Pleosporales</taxon>
        <taxon>Lindgomycetaceae</taxon>
        <taxon>Clohesyomyces</taxon>
    </lineage>
</organism>
<evidence type="ECO:0000256" key="3">
    <source>
        <dbReference type="ARBA" id="ARBA00022729"/>
    </source>
</evidence>
<feature type="signal peptide" evidence="5">
    <location>
        <begin position="1"/>
        <end position="24"/>
    </location>
</feature>
<dbReference type="GO" id="GO:0042124">
    <property type="term" value="F:1,3-beta-glucanosyltransferase activity"/>
    <property type="evidence" value="ECO:0007669"/>
    <property type="project" value="TreeGrafter"/>
</dbReference>
<dbReference type="PANTHER" id="PTHR31468">
    <property type="entry name" value="1,3-BETA-GLUCANOSYLTRANSFERASE GAS1"/>
    <property type="match status" value="1"/>
</dbReference>
<name>A0A1Y2A6Z7_9PLEO</name>
<keyword evidence="7" id="KW-0812">Transmembrane</keyword>
<keyword evidence="5" id="KW-0336">GPI-anchor</keyword>
<evidence type="ECO:0000256" key="4">
    <source>
        <dbReference type="ARBA" id="ARBA00023180"/>
    </source>
</evidence>
<evidence type="ECO:0000313" key="8">
    <source>
        <dbReference type="EMBL" id="ORY18312.1"/>
    </source>
</evidence>
<keyword evidence="5 8" id="KW-0808">Transferase</keyword>
<evidence type="ECO:0000256" key="6">
    <source>
        <dbReference type="SAM" id="MobiDB-lite"/>
    </source>
</evidence>
<keyword evidence="3 5" id="KW-0732">Signal</keyword>
<dbReference type="GO" id="GO:0005886">
    <property type="term" value="C:plasma membrane"/>
    <property type="evidence" value="ECO:0007669"/>
    <property type="project" value="UniProtKB-SubCell"/>
</dbReference>
<dbReference type="GO" id="GO:0031505">
    <property type="term" value="P:fungal-type cell wall organization"/>
    <property type="evidence" value="ECO:0007669"/>
    <property type="project" value="TreeGrafter"/>
</dbReference>
<dbReference type="InterPro" id="IPR017853">
    <property type="entry name" value="GH"/>
</dbReference>
<keyword evidence="5 7" id="KW-0472">Membrane</keyword>
<dbReference type="EMBL" id="MCFA01000007">
    <property type="protein sequence ID" value="ORY18312.1"/>
    <property type="molecule type" value="Genomic_DNA"/>
</dbReference>
<dbReference type="GO" id="GO:0071970">
    <property type="term" value="P:fungal-type cell wall (1-&gt;3)-beta-D-glucan biosynthetic process"/>
    <property type="evidence" value="ECO:0007669"/>
    <property type="project" value="TreeGrafter"/>
</dbReference>
<dbReference type="Gene3D" id="3.20.20.80">
    <property type="entry name" value="Glycosidases"/>
    <property type="match status" value="1"/>
</dbReference>
<proteinExistence type="inferred from homology"/>
<dbReference type="PANTHER" id="PTHR31468:SF4">
    <property type="entry name" value="1,3-BETA-GLUCANOSYLTRANSFERASE GAS3-RELATED"/>
    <property type="match status" value="1"/>
</dbReference>
<keyword evidence="5" id="KW-0449">Lipoprotein</keyword>
<dbReference type="OrthoDB" id="421038at2759"/>
<keyword evidence="7" id="KW-1133">Transmembrane helix</keyword>
<keyword evidence="4" id="KW-0325">Glycoprotein</keyword>
<dbReference type="Proteomes" id="UP000193144">
    <property type="component" value="Unassembled WGS sequence"/>
</dbReference>
<dbReference type="STRING" id="1231657.A0A1Y2A6Z7"/>
<dbReference type="Pfam" id="PF03198">
    <property type="entry name" value="Glyco_hydro_72"/>
    <property type="match status" value="1"/>
</dbReference>
<comment type="caution">
    <text evidence="8">The sequence shown here is derived from an EMBL/GenBank/DDBJ whole genome shotgun (WGS) entry which is preliminary data.</text>
</comment>
<gene>
    <name evidence="8" type="ORF">BCR34DRAFT_342256</name>
</gene>
<dbReference type="GO" id="GO:0098552">
    <property type="term" value="C:side of membrane"/>
    <property type="evidence" value="ECO:0007669"/>
    <property type="project" value="UniProtKB-KW"/>
</dbReference>
<sequence length="482" mass="51227">MLAFSARPLALLAFLALLIAVVNAVHPVKVQGQDFVDTVTGKRVMIIGVDYQPGGQAGYKPQNGEDALTNGTVCLRDAALLQRLGVNTIRVYNVDPTLNHDDCASIFNAVGIYMIIDVNSPLGGESLNRAEPASSYNAGYLSRIFGVVENFKGYPNTLGFFAGNEVMNDVGSSKENPPYIRAIQRDLKNYIAAHSTRTIPVGYSAADVRPILEDTWAYMQCSLTGSISDPTRSDFFGLNSYSWCGADATYQTAGYNDLVTMFANTTLPIFFSEYGCNKPEGVARVFNEVAALYGKDMTGLSGGLVYEYSQEESDYGLVVINGNGTVTLKKDYDNLQGHYNLLDLALLSSTNPSQTTVTPPKCAASLISGSGFSQNFTIPSPPDGADDLIKNGIKDPVNGKLVQVKETNVPMKAYGSNGVEIKGLAIKILPDDQSNAPSNETTSPSGTAAPSPTASKKGAAVRTGTGAWGVFVAVLAAVVVLL</sequence>
<feature type="chain" id="PRO_5011835349" description="1,3-beta-glucanosyltransferase" evidence="5">
    <location>
        <begin position="25"/>
        <end position="482"/>
    </location>
</feature>
<protein>
    <recommendedName>
        <fullName evidence="5">1,3-beta-glucanosyltransferase</fullName>
        <ecNumber evidence="5">2.4.1.-</ecNumber>
    </recommendedName>
</protein>
<dbReference type="AlphaFoldDB" id="A0A1Y2A6Z7"/>
<comment type="function">
    <text evidence="5">Splits internally a 1,3-beta-glucan molecule and transfers the newly generated reducing end (the donor) to the non-reducing end of another 1,3-beta-glucan molecule (the acceptor) forming a 1,3-beta linkage, resulting in the elongation of 1,3-beta-glucan chains in the cell wall.</text>
</comment>
<evidence type="ECO:0000256" key="1">
    <source>
        <dbReference type="ARBA" id="ARBA00004609"/>
    </source>
</evidence>
<keyword evidence="9" id="KW-1185">Reference proteome</keyword>
<dbReference type="InterPro" id="IPR004886">
    <property type="entry name" value="Glucanosyltransferase"/>
</dbReference>
<feature type="transmembrane region" description="Helical" evidence="7">
    <location>
        <begin position="459"/>
        <end position="481"/>
    </location>
</feature>
<feature type="compositionally biased region" description="Polar residues" evidence="6">
    <location>
        <begin position="432"/>
        <end position="454"/>
    </location>
</feature>
<evidence type="ECO:0000256" key="5">
    <source>
        <dbReference type="RuleBase" id="RU361209"/>
    </source>
</evidence>
<dbReference type="SUPFAM" id="SSF51445">
    <property type="entry name" value="(Trans)glycosidases"/>
    <property type="match status" value="1"/>
</dbReference>
<comment type="subcellular location">
    <subcellularLocation>
        <location evidence="1 5">Cell membrane</location>
        <topology evidence="1 5">Lipid-anchor</topology>
        <topology evidence="1 5">GPI-anchor</topology>
    </subcellularLocation>
</comment>
<comment type="similarity">
    <text evidence="2 5">Belongs to the glycosyl hydrolase 72 family.</text>
</comment>
<accession>A0A1Y2A6Z7</accession>
<evidence type="ECO:0000256" key="7">
    <source>
        <dbReference type="SAM" id="Phobius"/>
    </source>
</evidence>
<evidence type="ECO:0000256" key="2">
    <source>
        <dbReference type="ARBA" id="ARBA00007528"/>
    </source>
</evidence>
<evidence type="ECO:0000313" key="9">
    <source>
        <dbReference type="Proteomes" id="UP000193144"/>
    </source>
</evidence>
<reference evidence="8 9" key="1">
    <citation type="submission" date="2016-07" db="EMBL/GenBank/DDBJ databases">
        <title>Pervasive Adenine N6-methylation of Active Genes in Fungi.</title>
        <authorList>
            <consortium name="DOE Joint Genome Institute"/>
            <person name="Mondo S.J."/>
            <person name="Dannebaum R.O."/>
            <person name="Kuo R.C."/>
            <person name="Labutti K."/>
            <person name="Haridas S."/>
            <person name="Kuo A."/>
            <person name="Salamov A."/>
            <person name="Ahrendt S.R."/>
            <person name="Lipzen A."/>
            <person name="Sullivan W."/>
            <person name="Andreopoulos W.B."/>
            <person name="Clum A."/>
            <person name="Lindquist E."/>
            <person name="Daum C."/>
            <person name="Ramamoorthy G.K."/>
            <person name="Gryganskyi A."/>
            <person name="Culley D."/>
            <person name="Magnuson J.K."/>
            <person name="James T.Y."/>
            <person name="O'Malley M.A."/>
            <person name="Stajich J.E."/>
            <person name="Spatafora J.W."/>
            <person name="Visel A."/>
            <person name="Grigoriev I.V."/>
        </authorList>
    </citation>
    <scope>NUCLEOTIDE SEQUENCE [LARGE SCALE GENOMIC DNA]</scope>
    <source>
        <strain evidence="8 9">CBS 115471</strain>
    </source>
</reference>
<feature type="region of interest" description="Disordered" evidence="6">
    <location>
        <begin position="431"/>
        <end position="459"/>
    </location>
</feature>